<comment type="caution">
    <text evidence="1">The sequence shown here is derived from an EMBL/GenBank/DDBJ whole genome shotgun (WGS) entry which is preliminary data.</text>
</comment>
<accession>A0A8X8BDF9</accession>
<keyword evidence="2" id="KW-1185">Reference proteome</keyword>
<organism evidence="1 2">
    <name type="scientific">Brassica carinata</name>
    <name type="common">Ethiopian mustard</name>
    <name type="synonym">Abyssinian cabbage</name>
    <dbReference type="NCBI Taxonomy" id="52824"/>
    <lineage>
        <taxon>Eukaryota</taxon>
        <taxon>Viridiplantae</taxon>
        <taxon>Streptophyta</taxon>
        <taxon>Embryophyta</taxon>
        <taxon>Tracheophyta</taxon>
        <taxon>Spermatophyta</taxon>
        <taxon>Magnoliopsida</taxon>
        <taxon>eudicotyledons</taxon>
        <taxon>Gunneridae</taxon>
        <taxon>Pentapetalae</taxon>
        <taxon>rosids</taxon>
        <taxon>malvids</taxon>
        <taxon>Brassicales</taxon>
        <taxon>Brassicaceae</taxon>
        <taxon>Brassiceae</taxon>
        <taxon>Brassica</taxon>
    </lineage>
</organism>
<evidence type="ECO:0000313" key="1">
    <source>
        <dbReference type="EMBL" id="KAG2330353.1"/>
    </source>
</evidence>
<gene>
    <name evidence="1" type="ORF">Bca52824_001533</name>
</gene>
<evidence type="ECO:0000313" key="2">
    <source>
        <dbReference type="Proteomes" id="UP000886595"/>
    </source>
</evidence>
<dbReference type="AlphaFoldDB" id="A0A8X8BDF9"/>
<sequence length="90" mass="9461">MPTQSSMADSSPSRGISCLSNSISASPNRTLQWFAAAFSIWSLGASVYCSVFTVDTSDFLSSTVTVSSVLEDGKRRPGVFSYHPSAGEGS</sequence>
<dbReference type="Proteomes" id="UP000886595">
    <property type="component" value="Unassembled WGS sequence"/>
</dbReference>
<dbReference type="EMBL" id="JAAMPC010000001">
    <property type="protein sequence ID" value="KAG2330353.1"/>
    <property type="molecule type" value="Genomic_DNA"/>
</dbReference>
<protein>
    <submittedName>
        <fullName evidence="1">Uncharacterized protein</fullName>
    </submittedName>
</protein>
<name>A0A8X8BDF9_BRACI</name>
<reference evidence="1 2" key="1">
    <citation type="submission" date="2020-02" db="EMBL/GenBank/DDBJ databases">
        <authorList>
            <person name="Ma Q."/>
            <person name="Huang Y."/>
            <person name="Song X."/>
            <person name="Pei D."/>
        </authorList>
    </citation>
    <scope>NUCLEOTIDE SEQUENCE [LARGE SCALE GENOMIC DNA]</scope>
    <source>
        <strain evidence="1">Sxm20200214</strain>
        <tissue evidence="1">Leaf</tissue>
    </source>
</reference>
<proteinExistence type="predicted"/>